<organism evidence="3 4">
    <name type="scientific">Cirrhinus mrigala</name>
    <name type="common">Mrigala</name>
    <dbReference type="NCBI Taxonomy" id="683832"/>
    <lineage>
        <taxon>Eukaryota</taxon>
        <taxon>Metazoa</taxon>
        <taxon>Chordata</taxon>
        <taxon>Craniata</taxon>
        <taxon>Vertebrata</taxon>
        <taxon>Euteleostomi</taxon>
        <taxon>Actinopterygii</taxon>
        <taxon>Neopterygii</taxon>
        <taxon>Teleostei</taxon>
        <taxon>Ostariophysi</taxon>
        <taxon>Cypriniformes</taxon>
        <taxon>Cyprinidae</taxon>
        <taxon>Labeoninae</taxon>
        <taxon>Labeonini</taxon>
        <taxon>Cirrhinus</taxon>
    </lineage>
</organism>
<dbReference type="PANTHER" id="PTHR35617:SF3">
    <property type="entry name" value="CORE-BINDING (CB) DOMAIN-CONTAINING PROTEIN"/>
    <property type="match status" value="1"/>
</dbReference>
<name>A0ABD0MNV2_CIRMR</name>
<feature type="region of interest" description="Disordered" evidence="2">
    <location>
        <begin position="221"/>
        <end position="249"/>
    </location>
</feature>
<comment type="caution">
    <text evidence="3">The sequence shown here is derived from an EMBL/GenBank/DDBJ whole genome shotgun (WGS) entry which is preliminary data.</text>
</comment>
<dbReference type="InterPro" id="IPR010998">
    <property type="entry name" value="Integrase_recombinase_N"/>
</dbReference>
<dbReference type="SUPFAM" id="SSF47823">
    <property type="entry name" value="lambda integrase-like, N-terminal domain"/>
    <property type="match status" value="1"/>
</dbReference>
<dbReference type="Proteomes" id="UP001529510">
    <property type="component" value="Unassembled WGS sequence"/>
</dbReference>
<feature type="compositionally biased region" description="Basic and acidic residues" evidence="2">
    <location>
        <begin position="165"/>
        <end position="175"/>
    </location>
</feature>
<reference evidence="3 4" key="1">
    <citation type="submission" date="2024-05" db="EMBL/GenBank/DDBJ databases">
        <title>Genome sequencing and assembly of Indian major carp, Cirrhinus mrigala (Hamilton, 1822).</title>
        <authorList>
            <person name="Mohindra V."/>
            <person name="Chowdhury L.M."/>
            <person name="Lal K."/>
            <person name="Jena J.K."/>
        </authorList>
    </citation>
    <scope>NUCLEOTIDE SEQUENCE [LARGE SCALE GENOMIC DNA]</scope>
    <source>
        <strain evidence="3">CM1030</strain>
        <tissue evidence="3">Blood</tissue>
    </source>
</reference>
<proteinExistence type="predicted"/>
<dbReference type="EMBL" id="JAMKFB020000303">
    <property type="protein sequence ID" value="KAL0150306.1"/>
    <property type="molecule type" value="Genomic_DNA"/>
</dbReference>
<dbReference type="Gene3D" id="1.10.150.130">
    <property type="match status" value="1"/>
</dbReference>
<gene>
    <name evidence="3" type="ORF">M9458_054414</name>
</gene>
<accession>A0ABD0MNV2</accession>
<evidence type="ECO:0000313" key="4">
    <source>
        <dbReference type="Proteomes" id="UP001529510"/>
    </source>
</evidence>
<evidence type="ECO:0000313" key="3">
    <source>
        <dbReference type="EMBL" id="KAL0150306.1"/>
    </source>
</evidence>
<dbReference type="GO" id="GO:0003677">
    <property type="term" value="F:DNA binding"/>
    <property type="evidence" value="ECO:0007669"/>
    <property type="project" value="UniProtKB-KW"/>
</dbReference>
<feature type="region of interest" description="Disordered" evidence="2">
    <location>
        <begin position="274"/>
        <end position="344"/>
    </location>
</feature>
<feature type="region of interest" description="Disordered" evidence="2">
    <location>
        <begin position="153"/>
        <end position="187"/>
    </location>
</feature>
<protein>
    <submittedName>
        <fullName evidence="3">Uncharacterized protein</fullName>
    </submittedName>
</protein>
<keyword evidence="4" id="KW-1185">Reference proteome</keyword>
<evidence type="ECO:0000256" key="2">
    <source>
        <dbReference type="SAM" id="MobiDB-lite"/>
    </source>
</evidence>
<sequence>MPLRSCPSGCVFHLSPNNRHDRRDHCLGHEHADAAFAEGSCQACEDMPLSTLHSRAAFFVKKPRLTSTASLSGPSTSGYEAAAMYVEGERGDMSDVLPLLNLPLWPLSLSRWWMLKWPPHFNGQPRRSVFFPEGHEELTKSWKAPFSDRMRYTNSSSLTPSKAVRRGDFTQKRVEAPPSDDPADLESVWPGTSRSLCLTRIHSLPVVIRSNQGPPWYRCTGTQLAKGPSQPHCTDPVQSQGGQRTGSVGGSVLAQQNLVLGPCAPIINPSLAHSSEEGLPLSGEELPLSGEGPPLSGEGPPLSGEGPPLSGEGPPLSGEGHNLAPAPRSLEPPPVVPGRNQEDFRDLPPSVVNTLLQARAPSTKWLYDVKWRIFVNWCSSQGKDPLRCGIESVLSFLQGGLDRHLSAATLEVHVVAVSANHDFVEGRLVGRHDLLIRFLRGVRKLNPPRLHLIPSWDLAVVLQQDPFESLQSVNLNALSLKTALLTALTSVKRVGNLQGLSVNSSCLEFGRADSHIVLRPRRGYMPKFPSTPFTEGGNGDITINLNEWMHAAILYTSVGDWAPNIDVTSPVTDVT</sequence>
<dbReference type="AlphaFoldDB" id="A0ABD0MNV2"/>
<evidence type="ECO:0000256" key="1">
    <source>
        <dbReference type="ARBA" id="ARBA00023125"/>
    </source>
</evidence>
<dbReference type="PANTHER" id="PTHR35617">
    <property type="entry name" value="PHAGE_INTEGRASE DOMAIN-CONTAINING PROTEIN"/>
    <property type="match status" value="1"/>
</dbReference>
<feature type="compositionally biased region" description="Low complexity" evidence="2">
    <location>
        <begin position="277"/>
        <end position="320"/>
    </location>
</feature>
<keyword evidence="1" id="KW-0238">DNA-binding</keyword>